<evidence type="ECO:0000313" key="2">
    <source>
        <dbReference type="Proteomes" id="UP000314294"/>
    </source>
</evidence>
<dbReference type="AlphaFoldDB" id="A0A4Z2J5Y9"/>
<organism evidence="1 2">
    <name type="scientific">Liparis tanakae</name>
    <name type="common">Tanaka's snailfish</name>
    <dbReference type="NCBI Taxonomy" id="230148"/>
    <lineage>
        <taxon>Eukaryota</taxon>
        <taxon>Metazoa</taxon>
        <taxon>Chordata</taxon>
        <taxon>Craniata</taxon>
        <taxon>Vertebrata</taxon>
        <taxon>Euteleostomi</taxon>
        <taxon>Actinopterygii</taxon>
        <taxon>Neopterygii</taxon>
        <taxon>Teleostei</taxon>
        <taxon>Neoteleostei</taxon>
        <taxon>Acanthomorphata</taxon>
        <taxon>Eupercaria</taxon>
        <taxon>Perciformes</taxon>
        <taxon>Cottioidei</taxon>
        <taxon>Cottales</taxon>
        <taxon>Liparidae</taxon>
        <taxon>Liparis</taxon>
    </lineage>
</organism>
<accession>A0A4Z2J5Y9</accession>
<evidence type="ECO:0000313" key="1">
    <source>
        <dbReference type="EMBL" id="TNN84912.1"/>
    </source>
</evidence>
<sequence>MLKKLSLYLLGGATPPRCHRTARREQEIRPENSLRHEMCGKRLSCVSGKTRGVRVDYFPSFRTSLNPEDGASLSTLLNPSVLNHLSSSTPFTKVLLLAAEG</sequence>
<dbReference type="EMBL" id="SRLO01000024">
    <property type="protein sequence ID" value="TNN84912.1"/>
    <property type="molecule type" value="Genomic_DNA"/>
</dbReference>
<comment type="caution">
    <text evidence="1">The sequence shown here is derived from an EMBL/GenBank/DDBJ whole genome shotgun (WGS) entry which is preliminary data.</text>
</comment>
<gene>
    <name evidence="1" type="ORF">EYF80_004957</name>
</gene>
<proteinExistence type="predicted"/>
<reference evidence="1 2" key="1">
    <citation type="submission" date="2019-03" db="EMBL/GenBank/DDBJ databases">
        <title>First draft genome of Liparis tanakae, snailfish: a comprehensive survey of snailfish specific genes.</title>
        <authorList>
            <person name="Kim W."/>
            <person name="Song I."/>
            <person name="Jeong J.-H."/>
            <person name="Kim D."/>
            <person name="Kim S."/>
            <person name="Ryu S."/>
            <person name="Song J.Y."/>
            <person name="Lee S.K."/>
        </authorList>
    </citation>
    <scope>NUCLEOTIDE SEQUENCE [LARGE SCALE GENOMIC DNA]</scope>
    <source>
        <tissue evidence="1">Muscle</tissue>
    </source>
</reference>
<protein>
    <submittedName>
        <fullName evidence="1">Uncharacterized protein</fullName>
    </submittedName>
</protein>
<dbReference type="Proteomes" id="UP000314294">
    <property type="component" value="Unassembled WGS sequence"/>
</dbReference>
<name>A0A4Z2J5Y9_9TELE</name>
<keyword evidence="2" id="KW-1185">Reference proteome</keyword>